<feature type="region of interest" description="Disordered" evidence="1">
    <location>
        <begin position="1"/>
        <end position="40"/>
    </location>
</feature>
<dbReference type="EMBL" id="ADBJ01000038">
    <property type="protein sequence ID" value="EFA78139.1"/>
    <property type="molecule type" value="Genomic_DNA"/>
</dbReference>
<dbReference type="InterPro" id="IPR052050">
    <property type="entry name" value="SecEffector_AnkRepeat"/>
</dbReference>
<evidence type="ECO:0000313" key="4">
    <source>
        <dbReference type="Proteomes" id="UP000001396"/>
    </source>
</evidence>
<dbReference type="PANTHER" id="PTHR46586">
    <property type="entry name" value="ANKYRIN REPEAT-CONTAINING PROTEIN"/>
    <property type="match status" value="1"/>
</dbReference>
<dbReference type="InterPro" id="IPR002110">
    <property type="entry name" value="Ankyrin_rpt"/>
</dbReference>
<name>D3BJQ9_HETP5</name>
<dbReference type="GO" id="GO:0046983">
    <property type="term" value="F:protein dimerization activity"/>
    <property type="evidence" value="ECO:0007669"/>
    <property type="project" value="InterPro"/>
</dbReference>
<dbReference type="Pfam" id="PF12796">
    <property type="entry name" value="Ank_2"/>
    <property type="match status" value="1"/>
</dbReference>
<dbReference type="SUPFAM" id="SSF47459">
    <property type="entry name" value="HLH, helix-loop-helix DNA-binding domain"/>
    <property type="match status" value="1"/>
</dbReference>
<feature type="region of interest" description="Disordered" evidence="1">
    <location>
        <begin position="161"/>
        <end position="215"/>
    </location>
</feature>
<sequence length="925" mass="105049">MPKKSVSTTSVKQTTNGKHLKHKKQYGIGGGGGDDDVDEREDCTSTLTTITTTILKKKSSSENLKREKHCASERKGREKRKNLLLSLADMVGLSSSRDSMVVSNDKNYAASSTKEKKSANCDTKPTAANILTKAIDVIAELKERNDILIQQLQQLQLEHQQVSDSNSTSITTATSTSTSNINIRASSSMVPNTSSKTISSASSTTTPPSSSTSTNTLPSLLWMLAEVGIYTRQHSAELEVHHCNNNDTISSASSLLSSFGSLPLSPFLQKDNDFHRHSDNNYQQFHFYNQNYLINPMDSEYRSNIFKKIINSKWLCSKIFQEIRDFHRFYWSGLRETLTCSWDELGMICDWQDLGCFPEELIRFNMNDRYKSIFNHLCLAIKNDQSNDHDDNDDSLTVLDHFKLQFIRSLKTASLYGNHDLIEYIYNRCDHKDRIAIDFRSIYRYAMKGGHLSIIKFLNDKSIIEFLKENKIEQVFSVTSITKAAKNGHLSIVQYLHENRNDGATSKAMDMASVNSHLDIVKYLHFNRTEGCTYLAKSKCKSMEIAEFLFTNRTEQSSSSYIGAIESGDLNLVKYIYQCYPSDFSGGGGSPIDLAMEKGFFDIAEYLVVNGIGQCRNSTITNAAFHGQFNLVKLIHKQLASSSATKSNEIHLFSFLHATKHRNNLELVEFLFTNRSGVITSAAVENAASVGDLPTLRFLLQHGGEGTSIALTKAVVNGHSEVVKFLIENQSVECPPKLLDTFNIEKHFELFRYLHYKRPDLPIRIAMDCLAASENQAAMEWFINNRTERFTSNAFEYAIKHNRLSNIQWLQRNCSYLQLDAKHFKSAANRGYFDIVQYLNSQNTPYSKKVIEKAINSASIDIVKFLHYNRSEPCYSKAFRNAIQNKDLPILKFLLMNRTEETYINPSSKFYHYLQRSEFIKKLNI</sequence>
<dbReference type="InterPro" id="IPR036770">
    <property type="entry name" value="Ankyrin_rpt-contain_sf"/>
</dbReference>
<dbReference type="AlphaFoldDB" id="D3BJQ9"/>
<evidence type="ECO:0000259" key="2">
    <source>
        <dbReference type="PROSITE" id="PS50888"/>
    </source>
</evidence>
<accession>D3BJQ9</accession>
<feature type="compositionally biased region" description="Low complexity" evidence="1">
    <location>
        <begin position="1"/>
        <end position="15"/>
    </location>
</feature>
<dbReference type="InterPro" id="IPR036638">
    <property type="entry name" value="HLH_DNA-bd_sf"/>
</dbReference>
<evidence type="ECO:0000256" key="1">
    <source>
        <dbReference type="SAM" id="MobiDB-lite"/>
    </source>
</evidence>
<dbReference type="STRING" id="670386.D3BJQ9"/>
<proteinExistence type="predicted"/>
<dbReference type="SUPFAM" id="SSF48403">
    <property type="entry name" value="Ankyrin repeat"/>
    <property type="match status" value="1"/>
</dbReference>
<dbReference type="PANTHER" id="PTHR46586:SF3">
    <property type="entry name" value="ANKYRIN REPEAT-CONTAINING PROTEIN"/>
    <property type="match status" value="1"/>
</dbReference>
<keyword evidence="4" id="KW-1185">Reference proteome</keyword>
<reference evidence="3 4" key="1">
    <citation type="journal article" date="2011" name="Genome Res.">
        <title>Phylogeny-wide analysis of social amoeba genomes highlights ancient origins for complex intercellular communication.</title>
        <authorList>
            <person name="Heidel A.J."/>
            <person name="Lawal H.M."/>
            <person name="Felder M."/>
            <person name="Schilde C."/>
            <person name="Helps N.R."/>
            <person name="Tunggal B."/>
            <person name="Rivero F."/>
            <person name="John U."/>
            <person name="Schleicher M."/>
            <person name="Eichinger L."/>
            <person name="Platzer M."/>
            <person name="Noegel A.A."/>
            <person name="Schaap P."/>
            <person name="Gloeckner G."/>
        </authorList>
    </citation>
    <scope>NUCLEOTIDE SEQUENCE [LARGE SCALE GENOMIC DNA]</scope>
    <source>
        <strain evidence="4">ATCC 26659 / Pp 5 / PN500</strain>
    </source>
</reference>
<comment type="caution">
    <text evidence="3">The sequence shown here is derived from an EMBL/GenBank/DDBJ whole genome shotgun (WGS) entry which is preliminary data.</text>
</comment>
<dbReference type="Proteomes" id="UP000001396">
    <property type="component" value="Unassembled WGS sequence"/>
</dbReference>
<dbReference type="GeneID" id="31364265"/>
<dbReference type="RefSeq" id="XP_020430265.1">
    <property type="nucleotide sequence ID" value="XM_020579590.1"/>
</dbReference>
<dbReference type="InterPro" id="IPR011598">
    <property type="entry name" value="bHLH_dom"/>
</dbReference>
<organism evidence="3 4">
    <name type="scientific">Heterostelium pallidum (strain ATCC 26659 / Pp 5 / PN500)</name>
    <name type="common">Cellular slime mold</name>
    <name type="synonym">Polysphondylium pallidum</name>
    <dbReference type="NCBI Taxonomy" id="670386"/>
    <lineage>
        <taxon>Eukaryota</taxon>
        <taxon>Amoebozoa</taxon>
        <taxon>Evosea</taxon>
        <taxon>Eumycetozoa</taxon>
        <taxon>Dictyostelia</taxon>
        <taxon>Acytosteliales</taxon>
        <taxon>Acytosteliaceae</taxon>
        <taxon>Heterostelium</taxon>
    </lineage>
</organism>
<dbReference type="SMART" id="SM00248">
    <property type="entry name" value="ANK"/>
    <property type="match status" value="5"/>
</dbReference>
<gene>
    <name evidence="3" type="ORF">PPL_08788</name>
</gene>
<dbReference type="SUPFAM" id="SSF140860">
    <property type="entry name" value="Pseudo ankyrin repeat-like"/>
    <property type="match status" value="1"/>
</dbReference>
<dbReference type="Gene3D" id="4.10.280.10">
    <property type="entry name" value="Helix-loop-helix DNA-binding domain"/>
    <property type="match status" value="1"/>
</dbReference>
<feature type="domain" description="BHLH" evidence="2">
    <location>
        <begin position="64"/>
        <end position="141"/>
    </location>
</feature>
<dbReference type="PROSITE" id="PS50888">
    <property type="entry name" value="BHLH"/>
    <property type="match status" value="1"/>
</dbReference>
<protein>
    <recommendedName>
        <fullName evidence="2">BHLH domain-containing protein</fullName>
    </recommendedName>
</protein>
<evidence type="ECO:0000313" key="3">
    <source>
        <dbReference type="EMBL" id="EFA78139.1"/>
    </source>
</evidence>
<dbReference type="Gene3D" id="1.25.40.20">
    <property type="entry name" value="Ankyrin repeat-containing domain"/>
    <property type="match status" value="3"/>
</dbReference>
<dbReference type="InParanoid" id="D3BJQ9"/>